<keyword evidence="1" id="KW-1133">Transmembrane helix</keyword>
<name>A0A845PUW2_9FLAO</name>
<evidence type="ECO:0000313" key="2">
    <source>
        <dbReference type="EMBL" id="NAW52012.1"/>
    </source>
</evidence>
<dbReference type="RefSeq" id="WP_166520262.1">
    <property type="nucleotide sequence ID" value="NZ_JAAABJ010000641.1"/>
</dbReference>
<dbReference type="AlphaFoldDB" id="A0A845PUW2"/>
<protein>
    <recommendedName>
        <fullName evidence="4">50S ribosomal protein L27</fullName>
    </recommendedName>
</protein>
<proteinExistence type="predicted"/>
<evidence type="ECO:0008006" key="4">
    <source>
        <dbReference type="Google" id="ProtNLM"/>
    </source>
</evidence>
<sequence length="146" mass="16619">MHHIFLNAHKGFAYLEILLVVIFIISLLIVMLGYSGKISKLLRKSTLFVMIFFHLQFLIGIVMLVGTSNFISIIQEYGMGSIMKNAQLRFTYIEHPFAMLTAAILMTILNKKMKLKDNISMGMVITAFISILIFSYTVPWSKFMGA</sequence>
<reference evidence="2 3" key="1">
    <citation type="submission" date="2019-11" db="EMBL/GenBank/DDBJ databases">
        <title>Characterization of Elizabethkingia argenteiflava sp. nov., isolated from inner surface of Soybean Pods.</title>
        <authorList>
            <person name="Mo S."/>
        </authorList>
    </citation>
    <scope>NUCLEOTIDE SEQUENCE [LARGE SCALE GENOMIC DNA]</scope>
    <source>
        <strain evidence="2 3">YB22</strain>
    </source>
</reference>
<accession>A0A845PUW2</accession>
<feature type="transmembrane region" description="Helical" evidence="1">
    <location>
        <begin position="91"/>
        <end position="109"/>
    </location>
</feature>
<feature type="transmembrane region" description="Helical" evidence="1">
    <location>
        <begin position="121"/>
        <end position="138"/>
    </location>
</feature>
<comment type="caution">
    <text evidence="2">The sequence shown here is derived from an EMBL/GenBank/DDBJ whole genome shotgun (WGS) entry which is preliminary data.</text>
</comment>
<keyword evidence="1" id="KW-0812">Transmembrane</keyword>
<gene>
    <name evidence="2" type="ORF">GNY06_11750</name>
</gene>
<dbReference type="EMBL" id="JAAABJ010000641">
    <property type="protein sequence ID" value="NAW52012.1"/>
    <property type="molecule type" value="Genomic_DNA"/>
</dbReference>
<feature type="transmembrane region" description="Helical" evidence="1">
    <location>
        <begin position="46"/>
        <end position="71"/>
    </location>
</feature>
<feature type="transmembrane region" description="Helical" evidence="1">
    <location>
        <begin position="12"/>
        <end position="34"/>
    </location>
</feature>
<evidence type="ECO:0000256" key="1">
    <source>
        <dbReference type="SAM" id="Phobius"/>
    </source>
</evidence>
<dbReference type="Proteomes" id="UP000553459">
    <property type="component" value="Unassembled WGS sequence"/>
</dbReference>
<keyword evidence="1" id="KW-0472">Membrane</keyword>
<evidence type="ECO:0000313" key="3">
    <source>
        <dbReference type="Proteomes" id="UP000553459"/>
    </source>
</evidence>
<keyword evidence="3" id="KW-1185">Reference proteome</keyword>
<organism evidence="2 3">
    <name type="scientific">Elizabethkingia argenteiflava</name>
    <dbReference type="NCBI Taxonomy" id="2681556"/>
    <lineage>
        <taxon>Bacteria</taxon>
        <taxon>Pseudomonadati</taxon>
        <taxon>Bacteroidota</taxon>
        <taxon>Flavobacteriia</taxon>
        <taxon>Flavobacteriales</taxon>
        <taxon>Weeksellaceae</taxon>
        <taxon>Elizabethkingia</taxon>
    </lineage>
</organism>